<accession>A0AAU9QI79</accession>
<evidence type="ECO:0000256" key="1">
    <source>
        <dbReference type="SAM" id="MobiDB-lite"/>
    </source>
</evidence>
<evidence type="ECO:0000313" key="3">
    <source>
        <dbReference type="Proteomes" id="UP001295462"/>
    </source>
</evidence>
<evidence type="ECO:0000313" key="2">
    <source>
        <dbReference type="EMBL" id="CAH1573883.1"/>
    </source>
</evidence>
<dbReference type="EMBL" id="CAKMUD010000024">
    <property type="protein sequence ID" value="CAH1573883.1"/>
    <property type="molecule type" value="Genomic_DNA"/>
</dbReference>
<feature type="region of interest" description="Disordered" evidence="1">
    <location>
        <begin position="130"/>
        <end position="149"/>
    </location>
</feature>
<organism evidence="2 3">
    <name type="scientific">Vibrio jasicida</name>
    <dbReference type="NCBI Taxonomy" id="766224"/>
    <lineage>
        <taxon>Bacteria</taxon>
        <taxon>Pseudomonadati</taxon>
        <taxon>Pseudomonadota</taxon>
        <taxon>Gammaproteobacteria</taxon>
        <taxon>Vibrionales</taxon>
        <taxon>Vibrionaceae</taxon>
        <taxon>Vibrio</taxon>
    </lineage>
</organism>
<dbReference type="RefSeq" id="WP_038882325.1">
    <property type="nucleotide sequence ID" value="NZ_CAKMTZ010000035.1"/>
</dbReference>
<sequence length="149" mass="16180">MSEQLEVQEWGDFSSVIDELEREESTAVVDSDLSAANDEPAAPDKSEAVAGMLSVAFVLTEQATSAISNVDFAFDEKGKQAVIEAAQPVFTKHGDTILAIFGNYIEEVTLIIAVISLAYTSKRHVEALKLESKGKEDEKKEDVQPSQSD</sequence>
<feature type="compositionally biased region" description="Basic and acidic residues" evidence="1">
    <location>
        <begin position="130"/>
        <end position="143"/>
    </location>
</feature>
<dbReference type="AlphaFoldDB" id="A0AAU9QI79"/>
<comment type="caution">
    <text evidence="2">The sequence shown here is derived from an EMBL/GenBank/DDBJ whole genome shotgun (WGS) entry which is preliminary data.</text>
</comment>
<dbReference type="Proteomes" id="UP001295462">
    <property type="component" value="Unassembled WGS sequence"/>
</dbReference>
<gene>
    <name evidence="2" type="ORF">THF1A12_120160</name>
</gene>
<name>A0AAU9QI79_9VIBR</name>
<protein>
    <submittedName>
        <fullName evidence="2">Uncharacterized protein</fullName>
    </submittedName>
</protein>
<proteinExistence type="predicted"/>
<reference evidence="2" key="1">
    <citation type="submission" date="2022-01" db="EMBL/GenBank/DDBJ databases">
        <authorList>
            <person name="Lagorce A."/>
        </authorList>
    </citation>
    <scope>NUCLEOTIDE SEQUENCE</scope>
    <source>
        <strain evidence="2">Th15_F1_A12</strain>
    </source>
</reference>